<dbReference type="Proteomes" id="UP000292781">
    <property type="component" value="Unassembled WGS sequence"/>
</dbReference>
<sequence>MFASLWIVTTIVAAGAQSLRNALQRSLTVTLGTIGATHVRFLFGLPFALLFLAGVLVVTGERPVPSLAFWGWAGLGGVGQIAATACMLHAMRDRSFLVTIAYTKTEPVQVALFGLAFLGEVPSVIAMVSIAVATTGVMILSWPRGGGAGGGLLARSDGGEPAGWGAAVLGITAGGFFGLSAVFFKGAIRAAGTEHFVAAATTALAASLAIQTLVLTLWLLARDRAVLWAIAKAWRPSVGAGFLGAFASQMWFLGFALAPVAAVRTLGLIEILYAQVLSRGMLKERPTARELFGIALLIAGVIGVLQG</sequence>
<dbReference type="PANTHER" id="PTHR22911">
    <property type="entry name" value="ACYL-MALONYL CONDENSING ENZYME-RELATED"/>
    <property type="match status" value="1"/>
</dbReference>
<keyword evidence="4" id="KW-1185">Reference proteome</keyword>
<dbReference type="InterPro" id="IPR037185">
    <property type="entry name" value="EmrE-like"/>
</dbReference>
<keyword evidence="1" id="KW-0472">Membrane</keyword>
<feature type="domain" description="EamA" evidence="2">
    <location>
        <begin position="6"/>
        <end position="141"/>
    </location>
</feature>
<dbReference type="Pfam" id="PF00892">
    <property type="entry name" value="EamA"/>
    <property type="match status" value="2"/>
</dbReference>
<evidence type="ECO:0000313" key="4">
    <source>
        <dbReference type="Proteomes" id="UP000292781"/>
    </source>
</evidence>
<dbReference type="PANTHER" id="PTHR22911:SF137">
    <property type="entry name" value="SOLUTE CARRIER FAMILY 35 MEMBER G2-RELATED"/>
    <property type="match status" value="1"/>
</dbReference>
<dbReference type="OrthoDB" id="5243804at2"/>
<organism evidence="3 4">
    <name type="scientific">Siculibacillus lacustris</name>
    <dbReference type="NCBI Taxonomy" id="1549641"/>
    <lineage>
        <taxon>Bacteria</taxon>
        <taxon>Pseudomonadati</taxon>
        <taxon>Pseudomonadota</taxon>
        <taxon>Alphaproteobacteria</taxon>
        <taxon>Hyphomicrobiales</taxon>
        <taxon>Ancalomicrobiaceae</taxon>
        <taxon>Siculibacillus</taxon>
    </lineage>
</organism>
<feature type="transmembrane region" description="Helical" evidence="1">
    <location>
        <begin position="287"/>
        <end position="305"/>
    </location>
</feature>
<dbReference type="AlphaFoldDB" id="A0A4Q9VKK7"/>
<name>A0A4Q9VKK7_9HYPH</name>
<feature type="transmembrane region" description="Helical" evidence="1">
    <location>
        <begin position="162"/>
        <end position="184"/>
    </location>
</feature>
<feature type="transmembrane region" description="Helical" evidence="1">
    <location>
        <begin position="42"/>
        <end position="60"/>
    </location>
</feature>
<feature type="transmembrane region" description="Helical" evidence="1">
    <location>
        <begin position="241"/>
        <end position="266"/>
    </location>
</feature>
<reference evidence="3 4" key="1">
    <citation type="submission" date="2019-02" db="EMBL/GenBank/DDBJ databases">
        <title>Siculibacillus lacustris gen. nov., sp. nov., a new rosette-forming bacterium isolated from a freshwater crater lake (Lake St. Ana, Romania).</title>
        <authorList>
            <person name="Felfoldi T."/>
            <person name="Marton Z."/>
            <person name="Szabo A."/>
            <person name="Mentes A."/>
            <person name="Boka K."/>
            <person name="Marialigeti K."/>
            <person name="Mathe I."/>
            <person name="Koncz M."/>
            <person name="Schumann P."/>
            <person name="Toth E."/>
        </authorList>
    </citation>
    <scope>NUCLEOTIDE SEQUENCE [LARGE SCALE GENOMIC DNA]</scope>
    <source>
        <strain evidence="3 4">SA-279</strain>
    </source>
</reference>
<comment type="caution">
    <text evidence="3">The sequence shown here is derived from an EMBL/GenBank/DDBJ whole genome shotgun (WGS) entry which is preliminary data.</text>
</comment>
<feature type="domain" description="EamA" evidence="2">
    <location>
        <begin position="167"/>
        <end position="305"/>
    </location>
</feature>
<dbReference type="EMBL" id="SJFN01000023">
    <property type="protein sequence ID" value="TBW35960.1"/>
    <property type="molecule type" value="Genomic_DNA"/>
</dbReference>
<dbReference type="SUPFAM" id="SSF103481">
    <property type="entry name" value="Multidrug resistance efflux transporter EmrE"/>
    <property type="match status" value="2"/>
</dbReference>
<feature type="transmembrane region" description="Helical" evidence="1">
    <location>
        <begin position="67"/>
        <end position="90"/>
    </location>
</feature>
<dbReference type="RefSeq" id="WP_131310444.1">
    <property type="nucleotide sequence ID" value="NZ_SJFN01000023.1"/>
</dbReference>
<protein>
    <submittedName>
        <fullName evidence="3">EamA/RhaT family transporter</fullName>
    </submittedName>
</protein>
<evidence type="ECO:0000256" key="1">
    <source>
        <dbReference type="SAM" id="Phobius"/>
    </source>
</evidence>
<keyword evidence="1" id="KW-1133">Transmembrane helix</keyword>
<accession>A0A4Q9VKK7</accession>
<keyword evidence="1" id="KW-0812">Transmembrane</keyword>
<evidence type="ECO:0000313" key="3">
    <source>
        <dbReference type="EMBL" id="TBW35960.1"/>
    </source>
</evidence>
<feature type="transmembrane region" description="Helical" evidence="1">
    <location>
        <begin position="196"/>
        <end position="221"/>
    </location>
</feature>
<gene>
    <name evidence="3" type="ORF">EYW49_15195</name>
</gene>
<dbReference type="GO" id="GO:0016020">
    <property type="term" value="C:membrane"/>
    <property type="evidence" value="ECO:0007669"/>
    <property type="project" value="InterPro"/>
</dbReference>
<dbReference type="InterPro" id="IPR000620">
    <property type="entry name" value="EamA_dom"/>
</dbReference>
<evidence type="ECO:0000259" key="2">
    <source>
        <dbReference type="Pfam" id="PF00892"/>
    </source>
</evidence>
<proteinExistence type="predicted"/>